<organism evidence="1 2">
    <name type="scientific">Pantoea cypripedii</name>
    <name type="common">Pectobacterium cypripedii</name>
    <name type="synonym">Erwinia cypripedii</name>
    <dbReference type="NCBI Taxonomy" id="55209"/>
    <lineage>
        <taxon>Bacteria</taxon>
        <taxon>Pseudomonadati</taxon>
        <taxon>Pseudomonadota</taxon>
        <taxon>Gammaproteobacteria</taxon>
        <taxon>Enterobacterales</taxon>
        <taxon>Erwiniaceae</taxon>
        <taxon>Pantoea</taxon>
    </lineage>
</organism>
<dbReference type="Proteomes" id="UP000502005">
    <property type="component" value="Chromosome"/>
</dbReference>
<dbReference type="AlphaFoldDB" id="A0A6B9G878"/>
<gene>
    <name evidence="1" type="ORF">CUN67_06330</name>
</gene>
<reference evidence="1 2" key="1">
    <citation type="submission" date="2017-11" db="EMBL/GenBank/DDBJ databases">
        <title>Genome sequence of Pantoea cypripedii NE1.</title>
        <authorList>
            <person name="Nascimento F.X."/>
        </authorList>
    </citation>
    <scope>NUCLEOTIDE SEQUENCE [LARGE SCALE GENOMIC DNA]</scope>
    <source>
        <strain evidence="1 2">NE1</strain>
    </source>
</reference>
<sequence length="82" mass="9523">MTSIKNNFFLKTLFESYFFAKLLMYYPKTVNRQPEMKDKLQLFFFPLVSAQGQFPASAYHLICAYRSIIFVAPSVESRAIPA</sequence>
<protein>
    <submittedName>
        <fullName evidence="1">Uncharacterized protein</fullName>
    </submittedName>
</protein>
<evidence type="ECO:0000313" key="2">
    <source>
        <dbReference type="Proteomes" id="UP000502005"/>
    </source>
</evidence>
<proteinExistence type="predicted"/>
<name>A0A6B9G878_PANCY</name>
<evidence type="ECO:0000313" key="1">
    <source>
        <dbReference type="EMBL" id="QGY28575.1"/>
    </source>
</evidence>
<accession>A0A6B9G878</accession>
<dbReference type="EMBL" id="CP024768">
    <property type="protein sequence ID" value="QGY28575.1"/>
    <property type="molecule type" value="Genomic_DNA"/>
</dbReference>